<dbReference type="SUPFAM" id="SSF46785">
    <property type="entry name" value="Winged helix' DNA-binding domain"/>
    <property type="match status" value="1"/>
</dbReference>
<keyword evidence="6" id="KW-1185">Reference proteome</keyword>
<dbReference type="GO" id="GO:0003677">
    <property type="term" value="F:DNA binding"/>
    <property type="evidence" value="ECO:0007669"/>
    <property type="project" value="UniProtKB-KW"/>
</dbReference>
<dbReference type="Pfam" id="PF08220">
    <property type="entry name" value="HTH_DeoR"/>
    <property type="match status" value="1"/>
</dbReference>
<name>A1ANZ5_PELPD</name>
<dbReference type="InterPro" id="IPR050313">
    <property type="entry name" value="Carb_Metab_HTH_regulators"/>
</dbReference>
<keyword evidence="1" id="KW-0805">Transcription regulation</keyword>
<dbReference type="EMBL" id="CP000482">
    <property type="protein sequence ID" value="ABK99065.1"/>
    <property type="molecule type" value="Genomic_DNA"/>
</dbReference>
<dbReference type="SMART" id="SM00420">
    <property type="entry name" value="HTH_DEOR"/>
    <property type="match status" value="1"/>
</dbReference>
<dbReference type="PROSITE" id="PS51000">
    <property type="entry name" value="HTH_DEOR_2"/>
    <property type="match status" value="1"/>
</dbReference>
<dbReference type="Proteomes" id="UP000006732">
    <property type="component" value="Chromosome"/>
</dbReference>
<dbReference type="AlphaFoldDB" id="A1ANZ5"/>
<dbReference type="PANTHER" id="PTHR30363:SF44">
    <property type="entry name" value="AGA OPERON TRANSCRIPTIONAL REPRESSOR-RELATED"/>
    <property type="match status" value="1"/>
</dbReference>
<dbReference type="PANTHER" id="PTHR30363">
    <property type="entry name" value="HTH-TYPE TRANSCRIPTIONAL REGULATOR SRLR-RELATED"/>
    <property type="match status" value="1"/>
</dbReference>
<dbReference type="HOGENOM" id="CLU_060699_3_0_7"/>
<evidence type="ECO:0000256" key="1">
    <source>
        <dbReference type="ARBA" id="ARBA00023015"/>
    </source>
</evidence>
<gene>
    <name evidence="5" type="ordered locus">Ppro_1449</name>
</gene>
<dbReference type="InterPro" id="IPR018356">
    <property type="entry name" value="Tscrpt_reg_HTH_DeoR_CS"/>
</dbReference>
<organism evidence="5 6">
    <name type="scientific">Pelobacter propionicus (strain DSM 2379 / NBRC 103807 / OttBd1)</name>
    <dbReference type="NCBI Taxonomy" id="338966"/>
    <lineage>
        <taxon>Bacteria</taxon>
        <taxon>Pseudomonadati</taxon>
        <taxon>Thermodesulfobacteriota</taxon>
        <taxon>Desulfuromonadia</taxon>
        <taxon>Desulfuromonadales</taxon>
        <taxon>Desulfuromonadaceae</taxon>
        <taxon>Pelobacter</taxon>
    </lineage>
</organism>
<keyword evidence="2" id="KW-0238">DNA-binding</keyword>
<protein>
    <submittedName>
        <fullName evidence="5">Transcriptional regulator, DeoR family</fullName>
    </submittedName>
</protein>
<dbReference type="RefSeq" id="WP_011735358.1">
    <property type="nucleotide sequence ID" value="NC_008609.1"/>
</dbReference>
<evidence type="ECO:0000313" key="5">
    <source>
        <dbReference type="EMBL" id="ABK99065.1"/>
    </source>
</evidence>
<proteinExistence type="predicted"/>
<sequence length="271" mass="30216">MDIAGNSQTSPPYENNNLLPAERHLRIRELLRERVTIRVTELSEKLGVSEMTIRRDLEALERQGALERTHGGAVYRHERVSYENGYESRLKEFVDLLDLVGRKAASLIAPNDSILLHCGTTALHLLRYLDPEMPVRIYTNNIGAIDEVRGKKAELVLLGGELRRDSNSLEGPLTMQMIRQIHPTRAFLAADGISMAEGITSSCFAEADFQRAMIEQTRGQVVVMAGNGAFGRVAEVQVAPLERADILILDRTLPREPLRDLELLGVQVLVA</sequence>
<keyword evidence="3" id="KW-0804">Transcription</keyword>
<dbReference type="Gene3D" id="1.10.10.10">
    <property type="entry name" value="Winged helix-like DNA-binding domain superfamily/Winged helix DNA-binding domain"/>
    <property type="match status" value="1"/>
</dbReference>
<dbReference type="InterPro" id="IPR036390">
    <property type="entry name" value="WH_DNA-bd_sf"/>
</dbReference>
<dbReference type="STRING" id="338966.Ppro_1449"/>
<reference evidence="5 6" key="1">
    <citation type="submission" date="2006-10" db="EMBL/GenBank/DDBJ databases">
        <title>Complete sequence of chromosome of Pelobacter propionicus DSM 2379.</title>
        <authorList>
            <consortium name="US DOE Joint Genome Institute"/>
            <person name="Copeland A."/>
            <person name="Lucas S."/>
            <person name="Lapidus A."/>
            <person name="Barry K."/>
            <person name="Detter J.C."/>
            <person name="Glavina del Rio T."/>
            <person name="Hammon N."/>
            <person name="Israni S."/>
            <person name="Dalin E."/>
            <person name="Tice H."/>
            <person name="Pitluck S."/>
            <person name="Saunders E."/>
            <person name="Brettin T."/>
            <person name="Bruce D."/>
            <person name="Han C."/>
            <person name="Tapia R."/>
            <person name="Schmutz J."/>
            <person name="Larimer F."/>
            <person name="Land M."/>
            <person name="Hauser L."/>
            <person name="Kyrpides N."/>
            <person name="Kim E."/>
            <person name="Lovley D."/>
            <person name="Richardson P."/>
        </authorList>
    </citation>
    <scope>NUCLEOTIDE SEQUENCE [LARGE SCALE GENOMIC DNA]</scope>
    <source>
        <strain evidence="6">DSM 2379 / NBRC 103807 / OttBd1</strain>
    </source>
</reference>
<evidence type="ECO:0000313" key="6">
    <source>
        <dbReference type="Proteomes" id="UP000006732"/>
    </source>
</evidence>
<evidence type="ECO:0000256" key="3">
    <source>
        <dbReference type="ARBA" id="ARBA00023163"/>
    </source>
</evidence>
<dbReference type="GO" id="GO:0003700">
    <property type="term" value="F:DNA-binding transcription factor activity"/>
    <property type="evidence" value="ECO:0007669"/>
    <property type="project" value="InterPro"/>
</dbReference>
<dbReference type="OrthoDB" id="9797223at2"/>
<feature type="domain" description="HTH deoR-type" evidence="4">
    <location>
        <begin position="20"/>
        <end position="75"/>
    </location>
</feature>
<dbReference type="Pfam" id="PF00455">
    <property type="entry name" value="DeoRC"/>
    <property type="match status" value="1"/>
</dbReference>
<accession>A1ANZ5</accession>
<dbReference type="InterPro" id="IPR014036">
    <property type="entry name" value="DeoR-like_C"/>
</dbReference>
<dbReference type="PROSITE" id="PS00894">
    <property type="entry name" value="HTH_DEOR_1"/>
    <property type="match status" value="1"/>
</dbReference>
<dbReference type="InterPro" id="IPR001034">
    <property type="entry name" value="DeoR_HTH"/>
</dbReference>
<dbReference type="InterPro" id="IPR037171">
    <property type="entry name" value="NagB/RpiA_transferase-like"/>
</dbReference>
<dbReference type="PRINTS" id="PR00037">
    <property type="entry name" value="HTHLACR"/>
</dbReference>
<dbReference type="SUPFAM" id="SSF100950">
    <property type="entry name" value="NagB/RpiA/CoA transferase-like"/>
    <property type="match status" value="1"/>
</dbReference>
<evidence type="ECO:0000259" key="4">
    <source>
        <dbReference type="PROSITE" id="PS51000"/>
    </source>
</evidence>
<dbReference type="SMART" id="SM01134">
    <property type="entry name" value="DeoRC"/>
    <property type="match status" value="1"/>
</dbReference>
<dbReference type="eggNOG" id="COG1349">
    <property type="taxonomic scope" value="Bacteria"/>
</dbReference>
<evidence type="ECO:0000256" key="2">
    <source>
        <dbReference type="ARBA" id="ARBA00023125"/>
    </source>
</evidence>
<dbReference type="InterPro" id="IPR036388">
    <property type="entry name" value="WH-like_DNA-bd_sf"/>
</dbReference>
<dbReference type="KEGG" id="ppd:Ppro_1449"/>